<dbReference type="SUPFAM" id="SSF53448">
    <property type="entry name" value="Nucleotide-diphospho-sugar transferases"/>
    <property type="match status" value="1"/>
</dbReference>
<organism evidence="2">
    <name type="scientific">marine sediment metagenome</name>
    <dbReference type="NCBI Taxonomy" id="412755"/>
    <lineage>
        <taxon>unclassified sequences</taxon>
        <taxon>metagenomes</taxon>
        <taxon>ecological metagenomes</taxon>
    </lineage>
</organism>
<dbReference type="AlphaFoldDB" id="A0A0F8XDR7"/>
<protein>
    <recommendedName>
        <fullName evidence="3">Glycosyltransferase 2-like domain-containing protein</fullName>
    </recommendedName>
</protein>
<proteinExistence type="predicted"/>
<evidence type="ECO:0000313" key="2">
    <source>
        <dbReference type="EMBL" id="KKK66983.1"/>
    </source>
</evidence>
<dbReference type="Pfam" id="PF13641">
    <property type="entry name" value="Glyco_tranf_2_3"/>
    <property type="match status" value="1"/>
</dbReference>
<feature type="transmembrane region" description="Helical" evidence="1">
    <location>
        <begin position="151"/>
        <end position="175"/>
    </location>
</feature>
<keyword evidence="1" id="KW-0812">Transmembrane</keyword>
<keyword evidence="1" id="KW-1133">Transmembrane helix</keyword>
<dbReference type="Gene3D" id="3.90.550.10">
    <property type="entry name" value="Spore Coat Polysaccharide Biosynthesis Protein SpsA, Chain A"/>
    <property type="match status" value="1"/>
</dbReference>
<name>A0A0F8XDR7_9ZZZZ</name>
<dbReference type="PANTHER" id="PTHR43179">
    <property type="entry name" value="RHAMNOSYLTRANSFERASE WBBL"/>
    <property type="match status" value="1"/>
</dbReference>
<keyword evidence="1" id="KW-0472">Membrane</keyword>
<dbReference type="EMBL" id="LAZR01059823">
    <property type="protein sequence ID" value="KKK66983.1"/>
    <property type="molecule type" value="Genomic_DNA"/>
</dbReference>
<reference evidence="2" key="1">
    <citation type="journal article" date="2015" name="Nature">
        <title>Complex archaea that bridge the gap between prokaryotes and eukaryotes.</title>
        <authorList>
            <person name="Spang A."/>
            <person name="Saw J.H."/>
            <person name="Jorgensen S.L."/>
            <person name="Zaremba-Niedzwiedzka K."/>
            <person name="Martijn J."/>
            <person name="Lind A.E."/>
            <person name="van Eijk R."/>
            <person name="Schleper C."/>
            <person name="Guy L."/>
            <person name="Ettema T.J."/>
        </authorList>
    </citation>
    <scope>NUCLEOTIDE SEQUENCE</scope>
</reference>
<accession>A0A0F8XDR7</accession>
<comment type="caution">
    <text evidence="2">The sequence shown here is derived from an EMBL/GenBank/DDBJ whole genome shotgun (WGS) entry which is preliminary data.</text>
</comment>
<gene>
    <name evidence="2" type="ORF">LCGC14_2958630</name>
</gene>
<feature type="transmembrane region" description="Helical" evidence="1">
    <location>
        <begin position="28"/>
        <end position="47"/>
    </location>
</feature>
<sequence length="201" mass="23010">VAGPALILKDGSYQTGSAGFRVSPYSGFIYFSLLFKILPLPFAKGLYIDQKRYHNCDGPVMVGWLSGACFLVRSSVIREVGGWDESFFMYAEDVELSDRITDAGWKIAYLPQVRVLHHHGASSTHMEIPNTKWLITLFQFIRSKRGNTEYLIFRSFAVAGAVIRLCVYFSLYIFTFDKKWRKKTRELQFYFKAALTGKEPS</sequence>
<dbReference type="PANTHER" id="PTHR43179:SF7">
    <property type="entry name" value="RHAMNOSYLTRANSFERASE WBBL"/>
    <property type="match status" value="1"/>
</dbReference>
<evidence type="ECO:0000256" key="1">
    <source>
        <dbReference type="SAM" id="Phobius"/>
    </source>
</evidence>
<evidence type="ECO:0008006" key="3">
    <source>
        <dbReference type="Google" id="ProtNLM"/>
    </source>
</evidence>
<feature type="non-terminal residue" evidence="2">
    <location>
        <position position="1"/>
    </location>
</feature>
<dbReference type="InterPro" id="IPR029044">
    <property type="entry name" value="Nucleotide-diphossugar_trans"/>
</dbReference>